<feature type="domain" description="DJ-1/PfpI" evidence="5">
    <location>
        <begin position="57"/>
        <end position="249"/>
    </location>
</feature>
<dbReference type="InterPro" id="IPR002818">
    <property type="entry name" value="DJ-1/PfpI"/>
</dbReference>
<keyword evidence="6" id="KW-0808">Transferase</keyword>
<dbReference type="Pfam" id="PF01965">
    <property type="entry name" value="DJ-1_PfpI"/>
    <property type="match status" value="1"/>
</dbReference>
<feature type="chain" id="PRO_5016074455" evidence="4">
    <location>
        <begin position="24"/>
        <end position="268"/>
    </location>
</feature>
<organism evidence="6 7">
    <name type="scientific">Corticimicrobacter populi</name>
    <dbReference type="NCBI Taxonomy" id="2175229"/>
    <lineage>
        <taxon>Bacteria</taxon>
        <taxon>Pseudomonadati</taxon>
        <taxon>Pseudomonadota</taxon>
        <taxon>Betaproteobacteria</taxon>
        <taxon>Burkholderiales</taxon>
        <taxon>Alcaligenaceae</taxon>
        <taxon>Corticimicrobacter</taxon>
    </lineage>
</organism>
<dbReference type="SUPFAM" id="SSF52317">
    <property type="entry name" value="Class I glutamine amidotransferase-like"/>
    <property type="match status" value="1"/>
</dbReference>
<dbReference type="GO" id="GO:0019243">
    <property type="term" value="P:methylglyoxal catabolic process to D-lactate via S-lactoyl-glutathione"/>
    <property type="evidence" value="ECO:0007669"/>
    <property type="project" value="TreeGrafter"/>
</dbReference>
<evidence type="ECO:0000313" key="6">
    <source>
        <dbReference type="EMBL" id="PWF24709.1"/>
    </source>
</evidence>
<accession>A0A2V1K4Y8</accession>
<gene>
    <name evidence="6" type="ORF">DD235_00480</name>
</gene>
<keyword evidence="4" id="KW-0732">Signal</keyword>
<name>A0A2V1K4Y8_9BURK</name>
<evidence type="ECO:0000259" key="5">
    <source>
        <dbReference type="Pfam" id="PF01965"/>
    </source>
</evidence>
<dbReference type="AlphaFoldDB" id="A0A2V1K4Y8"/>
<feature type="signal peptide" evidence="4">
    <location>
        <begin position="1"/>
        <end position="23"/>
    </location>
</feature>
<evidence type="ECO:0000256" key="2">
    <source>
        <dbReference type="ARBA" id="ARBA00023239"/>
    </source>
</evidence>
<protein>
    <submittedName>
        <fullName evidence="6">Type 1 glutamine amidotransferase domain-containing protein</fullName>
    </submittedName>
</protein>
<evidence type="ECO:0000256" key="4">
    <source>
        <dbReference type="SAM" id="SignalP"/>
    </source>
</evidence>
<dbReference type="PANTHER" id="PTHR48094">
    <property type="entry name" value="PROTEIN/NUCLEIC ACID DEGLYCASE DJ-1-RELATED"/>
    <property type="match status" value="1"/>
</dbReference>
<evidence type="ECO:0000256" key="1">
    <source>
        <dbReference type="ARBA" id="ARBA00023016"/>
    </source>
</evidence>
<keyword evidence="6" id="KW-0315">Glutamine amidotransferase</keyword>
<dbReference type="EMBL" id="QETA01000001">
    <property type="protein sequence ID" value="PWF24709.1"/>
    <property type="molecule type" value="Genomic_DNA"/>
</dbReference>
<keyword evidence="2" id="KW-0456">Lyase</keyword>
<dbReference type="Proteomes" id="UP000245212">
    <property type="component" value="Unassembled WGS sequence"/>
</dbReference>
<dbReference type="InterPro" id="IPR029062">
    <property type="entry name" value="Class_I_gatase-like"/>
</dbReference>
<sequence length="268" mass="28655">MSIAKSLFLIACTVLSLSPPVSAAPAQPHRDTDKVLIVVSSLDRKTENLVGGYWFPELTHPVEVLTEAGIAYDVASPQGGFAPFDGFDLKDPVSMKIWVNPEHRNKLGNTLKLADVNPADYDAILLIGGHGPMWDFVNNPELARIVRTIYENDGIVSAVCHGPAGLIDVQLSNGSLLIDGRRLTAFTAEEEASRQYDKIVPFELEAALKNAGATFEEAPIFENKVVIDGRLITGQNPASATALGAALVAALKNAPEALAQPGQPPRPE</sequence>
<keyword evidence="7" id="KW-1185">Reference proteome</keyword>
<dbReference type="GO" id="GO:0016740">
    <property type="term" value="F:transferase activity"/>
    <property type="evidence" value="ECO:0007669"/>
    <property type="project" value="UniProtKB-KW"/>
</dbReference>
<reference evidence="7" key="1">
    <citation type="submission" date="2018-05" db="EMBL/GenBank/DDBJ databases">
        <authorList>
            <person name="Li Y."/>
        </authorList>
    </citation>
    <scope>NUCLEOTIDE SEQUENCE [LARGE SCALE GENOMIC DNA]</scope>
    <source>
        <strain evidence="7">3d-2-2</strain>
    </source>
</reference>
<comment type="similarity">
    <text evidence="3">Belongs to the peptidase C56 family. HSP31-like subfamily.</text>
</comment>
<keyword evidence="1" id="KW-0346">Stress response</keyword>
<evidence type="ECO:0000256" key="3">
    <source>
        <dbReference type="ARBA" id="ARBA00038493"/>
    </source>
</evidence>
<dbReference type="InterPro" id="IPR050325">
    <property type="entry name" value="Prot/Nucl_acid_deglycase"/>
</dbReference>
<dbReference type="Gene3D" id="3.40.50.880">
    <property type="match status" value="1"/>
</dbReference>
<evidence type="ECO:0000313" key="7">
    <source>
        <dbReference type="Proteomes" id="UP000245212"/>
    </source>
</evidence>
<dbReference type="RefSeq" id="WP_109060114.1">
    <property type="nucleotide sequence ID" value="NZ_QETA01000001.1"/>
</dbReference>
<dbReference type="GO" id="GO:0019172">
    <property type="term" value="F:glyoxalase III activity"/>
    <property type="evidence" value="ECO:0007669"/>
    <property type="project" value="TreeGrafter"/>
</dbReference>
<comment type="caution">
    <text evidence="6">The sequence shown here is derived from an EMBL/GenBank/DDBJ whole genome shotgun (WGS) entry which is preliminary data.</text>
</comment>
<dbReference type="PANTHER" id="PTHR48094:SF11">
    <property type="entry name" value="GLUTATHIONE-INDEPENDENT GLYOXALASE HSP31-RELATED"/>
    <property type="match status" value="1"/>
</dbReference>
<dbReference type="GO" id="GO:0005737">
    <property type="term" value="C:cytoplasm"/>
    <property type="evidence" value="ECO:0007669"/>
    <property type="project" value="TreeGrafter"/>
</dbReference>
<dbReference type="CDD" id="cd03141">
    <property type="entry name" value="GATase1_Hsp31_like"/>
    <property type="match status" value="1"/>
</dbReference>
<proteinExistence type="inferred from homology"/>